<dbReference type="PROSITE" id="PS50173">
    <property type="entry name" value="UMUC"/>
    <property type="match status" value="1"/>
</dbReference>
<dbReference type="NCBIfam" id="NF002677">
    <property type="entry name" value="PRK02406.1"/>
    <property type="match status" value="1"/>
</dbReference>
<comment type="similarity">
    <text evidence="1 4">Belongs to the DNA polymerase type-Y family.</text>
</comment>
<dbReference type="InterPro" id="IPR043502">
    <property type="entry name" value="DNA/RNA_pol_sf"/>
</dbReference>
<keyword evidence="2 4" id="KW-0515">Mutator protein</keyword>
<dbReference type="InterPro" id="IPR022880">
    <property type="entry name" value="DNApol_IV"/>
</dbReference>
<keyword evidence="4" id="KW-0234">DNA repair</keyword>
<dbReference type="RefSeq" id="WP_305731217.1">
    <property type="nucleotide sequence ID" value="NZ_OW150024.1"/>
</dbReference>
<evidence type="ECO:0000313" key="6">
    <source>
        <dbReference type="EMBL" id="CAH2030269.1"/>
    </source>
</evidence>
<evidence type="ECO:0000256" key="3">
    <source>
        <dbReference type="ARBA" id="ARBA00022932"/>
    </source>
</evidence>
<comment type="function">
    <text evidence="4">Poorly processive, error-prone DNA polymerase involved in untargeted mutagenesis. Copies undamaged DNA at stalled replication forks, which arise in vivo from mismatched or misaligned primer ends. These misaligned primers can be extended by PolIV. Exhibits no 3'-5' exonuclease (proofreading) activity. May be involved in translesional synthesis, in conjunction with the beta clamp from PolIII.</text>
</comment>
<evidence type="ECO:0000256" key="2">
    <source>
        <dbReference type="ARBA" id="ARBA00022457"/>
    </source>
</evidence>
<gene>
    <name evidence="4 6" type="primary">dinB</name>
    <name evidence="6" type="ORF">GEAMG1_0447</name>
</gene>
<feature type="site" description="Substrate discrimination" evidence="4">
    <location>
        <position position="15"/>
    </location>
</feature>
<dbReference type="Gene3D" id="1.10.150.20">
    <property type="entry name" value="5' to 3' exonuclease, C-terminal subdomain"/>
    <property type="match status" value="1"/>
</dbReference>
<evidence type="ECO:0000313" key="7">
    <source>
        <dbReference type="Proteomes" id="UP001295463"/>
    </source>
</evidence>
<keyword evidence="4" id="KW-0238">DNA-binding</keyword>
<feature type="domain" description="UmuC" evidence="5">
    <location>
        <begin position="6"/>
        <end position="186"/>
    </location>
</feature>
<dbReference type="Pfam" id="PF11799">
    <property type="entry name" value="IMS_C"/>
    <property type="match status" value="1"/>
</dbReference>
<comment type="subunit">
    <text evidence="4">Monomer.</text>
</comment>
<dbReference type="EMBL" id="OW150024">
    <property type="protein sequence ID" value="CAH2030269.1"/>
    <property type="molecule type" value="Genomic_DNA"/>
</dbReference>
<keyword evidence="4" id="KW-0963">Cytoplasm</keyword>
<evidence type="ECO:0000256" key="1">
    <source>
        <dbReference type="ARBA" id="ARBA00010945"/>
    </source>
</evidence>
<dbReference type="InterPro" id="IPR050116">
    <property type="entry name" value="DNA_polymerase-Y"/>
</dbReference>
<dbReference type="HAMAP" id="MF_01113">
    <property type="entry name" value="DNApol_IV"/>
    <property type="match status" value="1"/>
</dbReference>
<keyword evidence="4" id="KW-0479">Metal-binding</keyword>
<dbReference type="Proteomes" id="UP001295463">
    <property type="component" value="Chromosome"/>
</dbReference>
<accession>A0ABM9D4U2</accession>
<dbReference type="PANTHER" id="PTHR11076:SF33">
    <property type="entry name" value="DNA POLYMERASE KAPPA"/>
    <property type="match status" value="1"/>
</dbReference>
<evidence type="ECO:0000259" key="5">
    <source>
        <dbReference type="PROSITE" id="PS50173"/>
    </source>
</evidence>
<dbReference type="SUPFAM" id="SSF100879">
    <property type="entry name" value="Lesion bypass DNA polymerase (Y-family), little finger domain"/>
    <property type="match status" value="1"/>
</dbReference>
<dbReference type="PANTHER" id="PTHR11076">
    <property type="entry name" value="DNA REPAIR POLYMERASE UMUC / TRANSFERASE FAMILY MEMBER"/>
    <property type="match status" value="1"/>
</dbReference>
<dbReference type="InterPro" id="IPR036775">
    <property type="entry name" value="DNA_pol_Y-fam_lit_finger_sf"/>
</dbReference>
<keyword evidence="7" id="KW-1185">Reference proteome</keyword>
<dbReference type="InterPro" id="IPR017961">
    <property type="entry name" value="DNA_pol_Y-fam_little_finger"/>
</dbReference>
<keyword evidence="4" id="KW-0460">Magnesium</keyword>
<keyword evidence="4 6" id="KW-0808">Transferase</keyword>
<dbReference type="Gene3D" id="3.30.70.270">
    <property type="match status" value="1"/>
</dbReference>
<protein>
    <recommendedName>
        <fullName evidence="4">DNA polymerase IV</fullName>
        <shortName evidence="4">Pol IV</shortName>
        <ecNumber evidence="4">2.7.7.7</ecNumber>
    </recommendedName>
</protein>
<feature type="binding site" evidence="4">
    <location>
        <position position="10"/>
    </location>
    <ligand>
        <name>Mg(2+)</name>
        <dbReference type="ChEBI" id="CHEBI:18420"/>
    </ligand>
</feature>
<dbReference type="InterPro" id="IPR001126">
    <property type="entry name" value="UmuC"/>
</dbReference>
<proteinExistence type="inferred from homology"/>
<dbReference type="EC" id="2.7.7.7" evidence="4"/>
<dbReference type="InterPro" id="IPR043128">
    <property type="entry name" value="Rev_trsase/Diguanyl_cyclase"/>
</dbReference>
<keyword evidence="4" id="KW-0227">DNA damage</keyword>
<evidence type="ECO:0000256" key="4">
    <source>
        <dbReference type="HAMAP-Rule" id="MF_01113"/>
    </source>
</evidence>
<dbReference type="GO" id="GO:0003887">
    <property type="term" value="F:DNA-directed DNA polymerase activity"/>
    <property type="evidence" value="ECO:0007669"/>
    <property type="project" value="UniProtKB-EC"/>
</dbReference>
<name>A0ABM9D4U2_9BACT</name>
<dbReference type="CDD" id="cd03586">
    <property type="entry name" value="PolY_Pol_IV_kappa"/>
    <property type="match status" value="1"/>
</dbReference>
<reference evidence="6 7" key="1">
    <citation type="submission" date="2022-03" db="EMBL/GenBank/DDBJ databases">
        <authorList>
            <person name="Koch H."/>
        </authorList>
    </citation>
    <scope>NUCLEOTIDE SEQUENCE [LARGE SCALE GENOMIC DNA]</scope>
    <source>
        <strain evidence="6 7">G1</strain>
    </source>
</reference>
<organism evidence="6 7">
    <name type="scientific">Trichlorobacter ammonificans</name>
    <dbReference type="NCBI Taxonomy" id="2916410"/>
    <lineage>
        <taxon>Bacteria</taxon>
        <taxon>Pseudomonadati</taxon>
        <taxon>Thermodesulfobacteriota</taxon>
        <taxon>Desulfuromonadia</taxon>
        <taxon>Geobacterales</taxon>
        <taxon>Geobacteraceae</taxon>
        <taxon>Trichlorobacter</taxon>
    </lineage>
</organism>
<feature type="binding site" evidence="4">
    <location>
        <position position="104"/>
    </location>
    <ligand>
        <name>Mg(2+)</name>
        <dbReference type="ChEBI" id="CHEBI:18420"/>
    </ligand>
</feature>
<keyword evidence="4 6" id="KW-0548">Nucleotidyltransferase</keyword>
<keyword evidence="4" id="KW-0235">DNA replication</keyword>
<dbReference type="SUPFAM" id="SSF56672">
    <property type="entry name" value="DNA/RNA polymerases"/>
    <property type="match status" value="1"/>
</dbReference>
<feature type="active site" evidence="4">
    <location>
        <position position="105"/>
    </location>
</feature>
<sequence length="414" mass="45470">MESRVIIHLDMNAFFASVEQQANPELRGKPIAVVGAAHRTVITTASYEARAFGVKTGMAIWEGKRACPELIIVRGDNKKYTSTSRQIIAILWEYTPLVEVFSIDEAFMDVTNSRALFGPAETIAYQIKARIRHQFGLTCSIGIAPNKLLAKLASDLQKPDGLTVIPPDRVGEVLERMPVGGLCGVGKKLQKQLLLYCNVRTCGELGRCDGELLVKRFGSIGSELKRMGQGIDDRPVVPVEEEEQVKSVGHSMTLPRDIDDREQILKRLLQLSEMVGRRARKHGLAGKTVSVSVRLGDFYSNVQKQTSLPNHINLSDDIYRTAVGLFDGMKIDQPIRLVGISLSNLRAGEDSQPSLFGGTSRKEHLTAAMDALNNRLGGFTVTFGSLLDAGEPGSQVISPAWRPKGVRNVFFQNT</sequence>
<dbReference type="Pfam" id="PF00817">
    <property type="entry name" value="IMS"/>
    <property type="match status" value="1"/>
</dbReference>
<dbReference type="Gene3D" id="3.40.1170.60">
    <property type="match status" value="1"/>
</dbReference>
<dbReference type="Gene3D" id="3.30.1490.100">
    <property type="entry name" value="DNA polymerase, Y-family, little finger domain"/>
    <property type="match status" value="1"/>
</dbReference>
<keyword evidence="3 4" id="KW-0239">DNA-directed DNA polymerase</keyword>
<comment type="cofactor">
    <cofactor evidence="4">
        <name>Mg(2+)</name>
        <dbReference type="ChEBI" id="CHEBI:18420"/>
    </cofactor>
    <text evidence="4">Binds 2 magnesium ions per subunit.</text>
</comment>
<comment type="catalytic activity">
    <reaction evidence="4">
        <text>DNA(n) + a 2'-deoxyribonucleoside 5'-triphosphate = DNA(n+1) + diphosphate</text>
        <dbReference type="Rhea" id="RHEA:22508"/>
        <dbReference type="Rhea" id="RHEA-COMP:17339"/>
        <dbReference type="Rhea" id="RHEA-COMP:17340"/>
        <dbReference type="ChEBI" id="CHEBI:33019"/>
        <dbReference type="ChEBI" id="CHEBI:61560"/>
        <dbReference type="ChEBI" id="CHEBI:173112"/>
        <dbReference type="EC" id="2.7.7.7"/>
    </reaction>
</comment>
<comment type="subcellular location">
    <subcellularLocation>
        <location evidence="4">Cytoplasm</location>
    </subcellularLocation>
</comment>